<accession>A0A553I4M9</accession>
<dbReference type="Proteomes" id="UP000319160">
    <property type="component" value="Unassembled WGS sequence"/>
</dbReference>
<organism evidence="1 2">
    <name type="scientific">Xylaria flabelliformis</name>
    <dbReference type="NCBI Taxonomy" id="2512241"/>
    <lineage>
        <taxon>Eukaryota</taxon>
        <taxon>Fungi</taxon>
        <taxon>Dikarya</taxon>
        <taxon>Ascomycota</taxon>
        <taxon>Pezizomycotina</taxon>
        <taxon>Sordariomycetes</taxon>
        <taxon>Xylariomycetidae</taxon>
        <taxon>Xylariales</taxon>
        <taxon>Xylariaceae</taxon>
        <taxon>Xylaria</taxon>
    </lineage>
</organism>
<sequence>MEDIGTSRDCCCRPGSSVHVLMCPDLTYLDFGATWHARTELYATAGKSAVIARTAGMCCRLPPLGRMLLPQFDLTDL</sequence>
<name>A0A553I4M9_9PEZI</name>
<reference evidence="2" key="1">
    <citation type="submission" date="2019-06" db="EMBL/GenBank/DDBJ databases">
        <title>Draft genome sequence of the griseofulvin-producing fungus Xylaria cubensis strain G536.</title>
        <authorList>
            <person name="Mead M.E."/>
            <person name="Raja H.A."/>
            <person name="Steenwyk J.L."/>
            <person name="Knowles S.L."/>
            <person name="Oberlies N.H."/>
            <person name="Rokas A."/>
        </authorList>
    </citation>
    <scope>NUCLEOTIDE SEQUENCE [LARGE SCALE GENOMIC DNA]</scope>
    <source>
        <strain evidence="2">G536</strain>
    </source>
</reference>
<evidence type="ECO:0000313" key="2">
    <source>
        <dbReference type="Proteomes" id="UP000319160"/>
    </source>
</evidence>
<dbReference type="AlphaFoldDB" id="A0A553I4M9"/>
<keyword evidence="2" id="KW-1185">Reference proteome</keyword>
<dbReference type="EMBL" id="VFLP01000017">
    <property type="protein sequence ID" value="TRX95123.1"/>
    <property type="molecule type" value="Genomic_DNA"/>
</dbReference>
<comment type="caution">
    <text evidence="1">The sequence shown here is derived from an EMBL/GenBank/DDBJ whole genome shotgun (WGS) entry which is preliminary data.</text>
</comment>
<proteinExistence type="predicted"/>
<protein>
    <submittedName>
        <fullName evidence="1">Uncharacterized protein</fullName>
    </submittedName>
</protein>
<gene>
    <name evidence="1" type="ORF">FHL15_003815</name>
</gene>
<evidence type="ECO:0000313" key="1">
    <source>
        <dbReference type="EMBL" id="TRX95123.1"/>
    </source>
</evidence>